<accession>A0ACC1D1C9</accession>
<organism evidence="1 2">
    <name type="scientific">Dendrolimus kikuchii</name>
    <dbReference type="NCBI Taxonomy" id="765133"/>
    <lineage>
        <taxon>Eukaryota</taxon>
        <taxon>Metazoa</taxon>
        <taxon>Ecdysozoa</taxon>
        <taxon>Arthropoda</taxon>
        <taxon>Hexapoda</taxon>
        <taxon>Insecta</taxon>
        <taxon>Pterygota</taxon>
        <taxon>Neoptera</taxon>
        <taxon>Endopterygota</taxon>
        <taxon>Lepidoptera</taxon>
        <taxon>Glossata</taxon>
        <taxon>Ditrysia</taxon>
        <taxon>Bombycoidea</taxon>
        <taxon>Lasiocampidae</taxon>
        <taxon>Dendrolimus</taxon>
    </lineage>
</organism>
<dbReference type="Proteomes" id="UP000824533">
    <property type="component" value="Linkage Group LG11"/>
</dbReference>
<reference evidence="1 2" key="1">
    <citation type="journal article" date="2021" name="Front. Genet.">
        <title>Chromosome-Level Genome Assembly Reveals Significant Gene Expansion in the Toll and IMD Signaling Pathways of Dendrolimus kikuchii.</title>
        <authorList>
            <person name="Zhou J."/>
            <person name="Wu P."/>
            <person name="Xiong Z."/>
            <person name="Liu N."/>
            <person name="Zhao N."/>
            <person name="Ji M."/>
            <person name="Qiu Y."/>
            <person name="Yang B."/>
        </authorList>
    </citation>
    <scope>NUCLEOTIDE SEQUENCE [LARGE SCALE GENOMIC DNA]</scope>
    <source>
        <strain evidence="1">Ann1</strain>
    </source>
</reference>
<dbReference type="EMBL" id="CM034397">
    <property type="protein sequence ID" value="KAJ0177754.1"/>
    <property type="molecule type" value="Genomic_DNA"/>
</dbReference>
<proteinExistence type="predicted"/>
<evidence type="ECO:0000313" key="2">
    <source>
        <dbReference type="Proteomes" id="UP000824533"/>
    </source>
</evidence>
<name>A0ACC1D1C9_9NEOP</name>
<keyword evidence="2" id="KW-1185">Reference proteome</keyword>
<sequence>MRTISGKAGEAGSHVAFAYIFYWRRDVRELIKGEDRSQDIFRHWASFRKSEVTELSQVVCQHHTSPDYKHDNKFCSFSLQMFLFTIFS</sequence>
<protein>
    <submittedName>
        <fullName evidence="1">Uncharacterized protein</fullName>
    </submittedName>
</protein>
<comment type="caution">
    <text evidence="1">The sequence shown here is derived from an EMBL/GenBank/DDBJ whole genome shotgun (WGS) entry which is preliminary data.</text>
</comment>
<evidence type="ECO:0000313" key="1">
    <source>
        <dbReference type="EMBL" id="KAJ0177754.1"/>
    </source>
</evidence>
<gene>
    <name evidence="1" type="ORF">K1T71_006627</name>
</gene>